<accession>A0A151NCJ8</accession>
<reference evidence="2 3" key="1">
    <citation type="journal article" date="2012" name="Genome Biol.">
        <title>Sequencing three crocodilian genomes to illuminate the evolution of archosaurs and amniotes.</title>
        <authorList>
            <person name="St John J.A."/>
            <person name="Braun E.L."/>
            <person name="Isberg S.R."/>
            <person name="Miles L.G."/>
            <person name="Chong A.Y."/>
            <person name="Gongora J."/>
            <person name="Dalzell P."/>
            <person name="Moran C."/>
            <person name="Bed'hom B."/>
            <person name="Abzhanov A."/>
            <person name="Burgess S.C."/>
            <person name="Cooksey A.M."/>
            <person name="Castoe T.A."/>
            <person name="Crawford N.G."/>
            <person name="Densmore L.D."/>
            <person name="Drew J.C."/>
            <person name="Edwards S.V."/>
            <person name="Faircloth B.C."/>
            <person name="Fujita M.K."/>
            <person name="Greenwold M.J."/>
            <person name="Hoffmann F.G."/>
            <person name="Howard J.M."/>
            <person name="Iguchi T."/>
            <person name="Janes D.E."/>
            <person name="Khan S.Y."/>
            <person name="Kohno S."/>
            <person name="de Koning A.J."/>
            <person name="Lance S.L."/>
            <person name="McCarthy F.M."/>
            <person name="McCormack J.E."/>
            <person name="Merchant M.E."/>
            <person name="Peterson D.G."/>
            <person name="Pollock D.D."/>
            <person name="Pourmand N."/>
            <person name="Raney B.J."/>
            <person name="Roessler K.A."/>
            <person name="Sanford J.R."/>
            <person name="Sawyer R.H."/>
            <person name="Schmidt C.J."/>
            <person name="Triplett E.W."/>
            <person name="Tuberville T.D."/>
            <person name="Venegas-Anaya M."/>
            <person name="Howard J.T."/>
            <person name="Jarvis E.D."/>
            <person name="Guillette L.J.Jr."/>
            <person name="Glenn T.C."/>
            <person name="Green R.E."/>
            <person name="Ray D.A."/>
        </authorList>
    </citation>
    <scope>NUCLEOTIDE SEQUENCE [LARGE SCALE GENOMIC DNA]</scope>
    <source>
        <strain evidence="2">KSC_2009_1</strain>
    </source>
</reference>
<keyword evidence="1" id="KW-0732">Signal</keyword>
<evidence type="ECO:0000256" key="1">
    <source>
        <dbReference type="SAM" id="SignalP"/>
    </source>
</evidence>
<feature type="chain" id="PRO_5007585946" evidence="1">
    <location>
        <begin position="21"/>
        <end position="73"/>
    </location>
</feature>
<dbReference type="EMBL" id="AKHW03003392">
    <property type="protein sequence ID" value="KYO34536.1"/>
    <property type="molecule type" value="Genomic_DNA"/>
</dbReference>
<protein>
    <submittedName>
        <fullName evidence="2">Uncharacterized protein</fullName>
    </submittedName>
</protein>
<feature type="signal peptide" evidence="1">
    <location>
        <begin position="1"/>
        <end position="20"/>
    </location>
</feature>
<proteinExistence type="predicted"/>
<name>A0A151NCJ8_ALLMI</name>
<evidence type="ECO:0000313" key="3">
    <source>
        <dbReference type="Proteomes" id="UP000050525"/>
    </source>
</evidence>
<dbReference type="AlphaFoldDB" id="A0A151NCJ8"/>
<comment type="caution">
    <text evidence="2">The sequence shown here is derived from an EMBL/GenBank/DDBJ whole genome shotgun (WGS) entry which is preliminary data.</text>
</comment>
<sequence>MESSSLQVTMLALVAWDTEAGVSIDSIPAHCSIVTRIRNALIKISFTECTCVPCTAKTEIPSFTFECSHCGRA</sequence>
<dbReference type="Proteomes" id="UP000050525">
    <property type="component" value="Unassembled WGS sequence"/>
</dbReference>
<organism evidence="2 3">
    <name type="scientific">Alligator mississippiensis</name>
    <name type="common">American alligator</name>
    <dbReference type="NCBI Taxonomy" id="8496"/>
    <lineage>
        <taxon>Eukaryota</taxon>
        <taxon>Metazoa</taxon>
        <taxon>Chordata</taxon>
        <taxon>Craniata</taxon>
        <taxon>Vertebrata</taxon>
        <taxon>Euteleostomi</taxon>
        <taxon>Archelosauria</taxon>
        <taxon>Archosauria</taxon>
        <taxon>Crocodylia</taxon>
        <taxon>Alligatoridae</taxon>
        <taxon>Alligatorinae</taxon>
        <taxon>Alligator</taxon>
    </lineage>
</organism>
<evidence type="ECO:0000313" key="2">
    <source>
        <dbReference type="EMBL" id="KYO34536.1"/>
    </source>
</evidence>
<gene>
    <name evidence="2" type="ORF">Y1Q_0012410</name>
</gene>
<keyword evidence="3" id="KW-1185">Reference proteome</keyword>